<dbReference type="InterPro" id="IPR040269">
    <property type="entry name" value="VAB"/>
</dbReference>
<evidence type="ECO:0000313" key="4">
    <source>
        <dbReference type="EMBL" id="KAH6829866.1"/>
    </source>
</evidence>
<comment type="caution">
    <text evidence="4">The sequence shown here is derived from an EMBL/GenBank/DDBJ whole genome shotgun (WGS) entry which is preliminary data.</text>
</comment>
<protein>
    <recommendedName>
        <fullName evidence="6">VAN3-binding protein</fullName>
    </recommendedName>
</protein>
<dbReference type="Pfam" id="PF05703">
    <property type="entry name" value="Auxin_canalis"/>
    <property type="match status" value="1"/>
</dbReference>
<dbReference type="Proteomes" id="UP001190926">
    <property type="component" value="Unassembled WGS sequence"/>
</dbReference>
<gene>
    <name evidence="4" type="ORF">C2S53_005066</name>
</gene>
<evidence type="ECO:0008006" key="6">
    <source>
        <dbReference type="Google" id="ProtNLM"/>
    </source>
</evidence>
<organism evidence="4 5">
    <name type="scientific">Perilla frutescens var. hirtella</name>
    <name type="common">Perilla citriodora</name>
    <name type="synonym">Perilla setoyensis</name>
    <dbReference type="NCBI Taxonomy" id="608512"/>
    <lineage>
        <taxon>Eukaryota</taxon>
        <taxon>Viridiplantae</taxon>
        <taxon>Streptophyta</taxon>
        <taxon>Embryophyta</taxon>
        <taxon>Tracheophyta</taxon>
        <taxon>Spermatophyta</taxon>
        <taxon>Magnoliopsida</taxon>
        <taxon>eudicotyledons</taxon>
        <taxon>Gunneridae</taxon>
        <taxon>Pentapetalae</taxon>
        <taxon>asterids</taxon>
        <taxon>lamiids</taxon>
        <taxon>Lamiales</taxon>
        <taxon>Lamiaceae</taxon>
        <taxon>Nepetoideae</taxon>
        <taxon>Elsholtzieae</taxon>
        <taxon>Perilla</taxon>
    </lineage>
</organism>
<feature type="domain" description="VAN3-binding protein-like auxin canalisation" evidence="2">
    <location>
        <begin position="40"/>
        <end position="287"/>
    </location>
</feature>
<feature type="domain" description="Pleckstrin-like plant" evidence="3">
    <location>
        <begin position="312"/>
        <end position="413"/>
    </location>
</feature>
<evidence type="ECO:0000313" key="5">
    <source>
        <dbReference type="Proteomes" id="UP001190926"/>
    </source>
</evidence>
<dbReference type="GO" id="GO:0010087">
    <property type="term" value="P:phloem or xylem histogenesis"/>
    <property type="evidence" value="ECO:0007669"/>
    <property type="project" value="TreeGrafter"/>
</dbReference>
<dbReference type="PANTHER" id="PTHR31351">
    <property type="entry name" value="EXPRESSED PROTEIN"/>
    <property type="match status" value="1"/>
</dbReference>
<feature type="region of interest" description="Disordered" evidence="1">
    <location>
        <begin position="272"/>
        <end position="297"/>
    </location>
</feature>
<dbReference type="GO" id="GO:0009734">
    <property type="term" value="P:auxin-activated signaling pathway"/>
    <property type="evidence" value="ECO:0007669"/>
    <property type="project" value="TreeGrafter"/>
</dbReference>
<dbReference type="EMBL" id="SDAM02000103">
    <property type="protein sequence ID" value="KAH6829866.1"/>
    <property type="molecule type" value="Genomic_DNA"/>
</dbReference>
<reference evidence="4 5" key="1">
    <citation type="journal article" date="2021" name="Nat. Commun.">
        <title>Incipient diploidization of the medicinal plant Perilla within 10,000 years.</title>
        <authorList>
            <person name="Zhang Y."/>
            <person name="Shen Q."/>
            <person name="Leng L."/>
            <person name="Zhang D."/>
            <person name="Chen S."/>
            <person name="Shi Y."/>
            <person name="Ning Z."/>
            <person name="Chen S."/>
        </authorList>
    </citation>
    <scope>NUCLEOTIDE SEQUENCE [LARGE SCALE GENOMIC DNA]</scope>
    <source>
        <strain evidence="5">cv. PC099</strain>
    </source>
</reference>
<keyword evidence="5" id="KW-1185">Reference proteome</keyword>
<dbReference type="GO" id="GO:0010305">
    <property type="term" value="P:leaf vascular tissue pattern formation"/>
    <property type="evidence" value="ECO:0007669"/>
    <property type="project" value="TreeGrafter"/>
</dbReference>
<evidence type="ECO:0000256" key="1">
    <source>
        <dbReference type="SAM" id="MobiDB-lite"/>
    </source>
</evidence>
<dbReference type="PANTHER" id="PTHR31351:SF24">
    <property type="entry name" value="VAN3-BINDING PROTEIN-LIKE"/>
    <property type="match status" value="1"/>
</dbReference>
<dbReference type="Pfam" id="PF08458">
    <property type="entry name" value="PH_2"/>
    <property type="match status" value="1"/>
</dbReference>
<sequence length="433" mass="47835">MESSQHPRWKENVSYWLKHVEGDDDEEIKREEALPKIAQPETPKEPMEFLSRSWSLSANEISKALATKQMQPAFDNNLSVIHEIFTPQNLVSLLISVIVASSIHTQTCSSQIPRIKPIDGIKNPNSRQIHVQSGKVMKPVSAQTRAGAIGRLFHHKECNDKNSVKKKDKARMENAHTHSALSVAGLAAALAAATSTEKSKSSNSKMSAALASATQLLASYCIELAESTGADKESVASVVRSAVGIHTASDLLTLTAAAATALRGEEVMKGRLPKEAKRSASISPYEKATAGSPSSAAFHSEAEEEDLPCIGDLLQLTGKGVLRWKHVFVYINKAYQVTIKVKSKHVGGAFSKNNKCVLYEVIDDSNSWPFRKERENMEMYFGVKTAQGLLEFKCKNKIHKQKWVQGIQNLLQRRSRIEEAENSLRMLNIKKSF</sequence>
<evidence type="ECO:0000259" key="2">
    <source>
        <dbReference type="Pfam" id="PF05703"/>
    </source>
</evidence>
<dbReference type="InterPro" id="IPR013666">
    <property type="entry name" value="PH_pln"/>
</dbReference>
<dbReference type="AlphaFoldDB" id="A0AAD4JAL9"/>
<dbReference type="InterPro" id="IPR008546">
    <property type="entry name" value="VAN3-bd-like_auxin_canal"/>
</dbReference>
<proteinExistence type="predicted"/>
<accession>A0AAD4JAL9</accession>
<name>A0AAD4JAL9_PERFH</name>
<evidence type="ECO:0000259" key="3">
    <source>
        <dbReference type="Pfam" id="PF08458"/>
    </source>
</evidence>